<dbReference type="KEGG" id="xho:A9255_03965"/>
<dbReference type="Proteomes" id="UP000094600">
    <property type="component" value="Chromosome"/>
</dbReference>
<reference evidence="3 5" key="2">
    <citation type="journal article" date="2017" name="Nat. Microbiol.">
        <title>Natural product diversity associated with the nematode symbionts Photorhabdus and Xenorhabdus.</title>
        <authorList>
            <person name="Tobias N.J."/>
            <person name="Wolff H."/>
            <person name="Djahanschiri B."/>
            <person name="Grundmann F."/>
            <person name="Kronenwerth M."/>
            <person name="Shi Y.M."/>
            <person name="Simonyi S."/>
            <person name="Grun P."/>
            <person name="Shapiro-Ilan D."/>
            <person name="Pidot S.J."/>
            <person name="Stinear T.P."/>
            <person name="Ebersberger I."/>
            <person name="Bode H.B."/>
        </authorList>
    </citation>
    <scope>NUCLEOTIDE SEQUENCE [LARGE SCALE GENOMIC DNA]</scope>
    <source>
        <strain evidence="3 5">DSM 17903</strain>
    </source>
</reference>
<evidence type="ECO:0000313" key="3">
    <source>
        <dbReference type="EMBL" id="PHM53584.1"/>
    </source>
</evidence>
<protein>
    <submittedName>
        <fullName evidence="3">Non-ribosomal peptide synthetase</fullName>
    </submittedName>
</protein>
<evidence type="ECO:0000313" key="4">
    <source>
        <dbReference type="Proteomes" id="UP000094600"/>
    </source>
</evidence>
<dbReference type="EMBL" id="CP016176">
    <property type="protein sequence ID" value="AOM39806.1"/>
    <property type="molecule type" value="Genomic_DNA"/>
</dbReference>
<evidence type="ECO:0000313" key="5">
    <source>
        <dbReference type="Proteomes" id="UP000225433"/>
    </source>
</evidence>
<sequence length="78" mass="8855">MPHSHNHNHSLETSLAVDNDNSPLDASPLNSRQKIIWLEQAIHPESPNYNIDFFIRIEGKLDGFSTLFTRSAILVETL</sequence>
<dbReference type="AlphaFoldDB" id="A0A2G0Q2Y2"/>
<reference evidence="2 4" key="1">
    <citation type="submission" date="2016-06" db="EMBL/GenBank/DDBJ databases">
        <title>Bacterial characters and pathogenicity of Xenorhabdus hominickii from an entomopathogenic nematode, Steinernema monticolum.</title>
        <authorList>
            <person name="Park Y."/>
            <person name="Kim Y."/>
        </authorList>
    </citation>
    <scope>NUCLEOTIDE SEQUENCE [LARGE SCALE GENOMIC DNA]</scope>
    <source>
        <strain evidence="2 4">ANU1</strain>
    </source>
</reference>
<organism evidence="3 5">
    <name type="scientific">Xenorhabdus hominickii</name>
    <dbReference type="NCBI Taxonomy" id="351679"/>
    <lineage>
        <taxon>Bacteria</taxon>
        <taxon>Pseudomonadati</taxon>
        <taxon>Pseudomonadota</taxon>
        <taxon>Gammaproteobacteria</taxon>
        <taxon>Enterobacterales</taxon>
        <taxon>Morganellaceae</taxon>
        <taxon>Xenorhabdus</taxon>
    </lineage>
</organism>
<gene>
    <name evidence="2" type="ORF">A9255_03965</name>
    <name evidence="3" type="ORF">Xhom_03583</name>
</gene>
<evidence type="ECO:0000313" key="2">
    <source>
        <dbReference type="EMBL" id="AOM39806.1"/>
    </source>
</evidence>
<evidence type="ECO:0000256" key="1">
    <source>
        <dbReference type="SAM" id="MobiDB-lite"/>
    </source>
</evidence>
<dbReference type="RefSeq" id="WP_069315557.1">
    <property type="nucleotide sequence ID" value="NZ_CAWNQJ010000090.1"/>
</dbReference>
<name>A0A2G0Q2Y2_XENHO</name>
<dbReference type="Proteomes" id="UP000225433">
    <property type="component" value="Unassembled WGS sequence"/>
</dbReference>
<accession>A0A2G0Q2Y2</accession>
<feature type="region of interest" description="Disordered" evidence="1">
    <location>
        <begin position="1"/>
        <end position="26"/>
    </location>
</feature>
<dbReference type="EMBL" id="NJAI01000006">
    <property type="protein sequence ID" value="PHM53584.1"/>
    <property type="molecule type" value="Genomic_DNA"/>
</dbReference>
<proteinExistence type="predicted"/>
<keyword evidence="4" id="KW-1185">Reference proteome</keyword>